<keyword evidence="2" id="KW-0472">Membrane</keyword>
<keyword evidence="4" id="KW-1185">Reference proteome</keyword>
<evidence type="ECO:0000313" key="3">
    <source>
        <dbReference type="EMBL" id="KIW73224.1"/>
    </source>
</evidence>
<organism evidence="3 4">
    <name type="scientific">Phialophora macrospora</name>
    <dbReference type="NCBI Taxonomy" id="1851006"/>
    <lineage>
        <taxon>Eukaryota</taxon>
        <taxon>Fungi</taxon>
        <taxon>Dikarya</taxon>
        <taxon>Ascomycota</taxon>
        <taxon>Pezizomycotina</taxon>
        <taxon>Eurotiomycetes</taxon>
        <taxon>Chaetothyriomycetidae</taxon>
        <taxon>Chaetothyriales</taxon>
        <taxon>Herpotrichiellaceae</taxon>
        <taxon>Phialophora</taxon>
    </lineage>
</organism>
<proteinExistence type="predicted"/>
<reference evidence="3 4" key="1">
    <citation type="submission" date="2015-01" db="EMBL/GenBank/DDBJ databases">
        <title>The Genome Sequence of Capronia semiimmersa CBS27337.</title>
        <authorList>
            <consortium name="The Broad Institute Genomics Platform"/>
            <person name="Cuomo C."/>
            <person name="de Hoog S."/>
            <person name="Gorbushina A."/>
            <person name="Stielow B."/>
            <person name="Teixiera M."/>
            <person name="Abouelleil A."/>
            <person name="Chapman S.B."/>
            <person name="Priest M."/>
            <person name="Young S.K."/>
            <person name="Wortman J."/>
            <person name="Nusbaum C."/>
            <person name="Birren B."/>
        </authorList>
    </citation>
    <scope>NUCLEOTIDE SEQUENCE [LARGE SCALE GENOMIC DNA]</scope>
    <source>
        <strain evidence="3 4">CBS 27337</strain>
    </source>
</reference>
<keyword evidence="2" id="KW-0812">Transmembrane</keyword>
<keyword evidence="2" id="KW-1133">Transmembrane helix</keyword>
<evidence type="ECO:0000256" key="2">
    <source>
        <dbReference type="SAM" id="Phobius"/>
    </source>
</evidence>
<feature type="region of interest" description="Disordered" evidence="1">
    <location>
        <begin position="564"/>
        <end position="586"/>
    </location>
</feature>
<name>A0A0D2GLF5_9EURO</name>
<feature type="region of interest" description="Disordered" evidence="1">
    <location>
        <begin position="85"/>
        <end position="125"/>
    </location>
</feature>
<dbReference type="AlphaFoldDB" id="A0A0D2GLF5"/>
<evidence type="ECO:0000256" key="1">
    <source>
        <dbReference type="SAM" id="MobiDB-lite"/>
    </source>
</evidence>
<evidence type="ECO:0000313" key="4">
    <source>
        <dbReference type="Proteomes" id="UP000054266"/>
    </source>
</evidence>
<feature type="compositionally biased region" description="Basic and acidic residues" evidence="1">
    <location>
        <begin position="293"/>
        <end position="306"/>
    </location>
</feature>
<accession>A0A0D2GLF5</accession>
<gene>
    <name evidence="3" type="ORF">PV04_01358</name>
</gene>
<sequence>MAPLPVNPLERRQASPGRTFSIVFAVIAFLVVLTCLILVIILPKYRKKPRTLPGSRYPVVPNYPHPFGPPPRFPSHPALLRGFRKQHSAPVQRYNPRVESPFPSSPTRSDQFSGPGQGSNHSHGLFTPPQCCFSMRHHPPARFVTGSDPRRFTTFSAKHDYILPVPEPLILKPRAAGRPPPLTRQLERFPMPLPLSSSRNGQLVHPVKLFQELGQRNSDTTAASLGTPCPAPQKSKQNPAIELCAMGVKTRNEEHTPDMSGESCMSVDETPALEQRHILQEPELQSINAGKVETAKNKQKQGELRRRGTRTRPKTPVAEIRSWFDNAASDINQECSSSNRVYTPASNPFTTPGLSSTPPTSPGFSTEKTPLPSTPSKPNITTSSTNMHSHAHGRTPSSVILPTSETLTALPFGTPSKRAHRAAKRSPQSKIFKKRSNTGRLKLVSWSKLRPNAELSRRYSSSSLSTIFKPILGPRSQCSQGASSVYSHDARGLSFTEAIDLPVKGTPNHRLEPGCIKSFPSNRRSGLSHKHSASIDNLKTKIDDWDLHTGSLDRSMFPSSVIKRSVSDGGPRRGTKQESASQVVDTGAQGRSIPVIQIGRSSDDVFGIEVDGFNSHQASIILKSIGYAEALPVVLGGAGRGTAPGGGEWI</sequence>
<feature type="region of interest" description="Disordered" evidence="1">
    <location>
        <begin position="291"/>
        <end position="315"/>
    </location>
</feature>
<feature type="compositionally biased region" description="Polar residues" evidence="1">
    <location>
        <begin position="105"/>
        <end position="122"/>
    </location>
</feature>
<feature type="transmembrane region" description="Helical" evidence="2">
    <location>
        <begin position="20"/>
        <end position="42"/>
    </location>
</feature>
<dbReference type="Proteomes" id="UP000054266">
    <property type="component" value="Unassembled WGS sequence"/>
</dbReference>
<protein>
    <submittedName>
        <fullName evidence="3">Uncharacterized protein</fullName>
    </submittedName>
</protein>
<feature type="region of interest" description="Disordered" evidence="1">
    <location>
        <begin position="342"/>
        <end position="398"/>
    </location>
</feature>
<feature type="compositionally biased region" description="Low complexity" evidence="1">
    <location>
        <begin position="348"/>
        <end position="366"/>
    </location>
</feature>
<dbReference type="EMBL" id="KN846956">
    <property type="protein sequence ID" value="KIW73224.1"/>
    <property type="molecule type" value="Genomic_DNA"/>
</dbReference>
<feature type="compositionally biased region" description="Polar residues" evidence="1">
    <location>
        <begin position="374"/>
        <end position="388"/>
    </location>
</feature>
<dbReference type="HOGENOM" id="CLU_032829_0_0_1"/>